<name>A0ACC1LZ82_9FUNG</name>
<organism evidence="1 2">
    <name type="scientific">Coemansia aciculifera</name>
    <dbReference type="NCBI Taxonomy" id="417176"/>
    <lineage>
        <taxon>Eukaryota</taxon>
        <taxon>Fungi</taxon>
        <taxon>Fungi incertae sedis</taxon>
        <taxon>Zoopagomycota</taxon>
        <taxon>Kickxellomycotina</taxon>
        <taxon>Kickxellomycetes</taxon>
        <taxon>Kickxellales</taxon>
        <taxon>Kickxellaceae</taxon>
        <taxon>Coemansia</taxon>
    </lineage>
</organism>
<dbReference type="Proteomes" id="UP001139981">
    <property type="component" value="Unassembled WGS sequence"/>
</dbReference>
<keyword evidence="1" id="KW-0012">Acyltransferase</keyword>
<keyword evidence="2" id="KW-1185">Reference proteome</keyword>
<dbReference type="EMBL" id="JANBVB010001341">
    <property type="protein sequence ID" value="KAJ2890473.1"/>
    <property type="molecule type" value="Genomic_DNA"/>
</dbReference>
<proteinExistence type="predicted"/>
<gene>
    <name evidence="1" type="primary">UFD4_2</name>
    <name evidence="1" type="ORF">IWW38_004111</name>
</gene>
<feature type="non-terminal residue" evidence="1">
    <location>
        <position position="788"/>
    </location>
</feature>
<dbReference type="EC" id="2.3.2.26" evidence="1"/>
<accession>A0ACC1LZ82</accession>
<comment type="caution">
    <text evidence="1">The sequence shown here is derived from an EMBL/GenBank/DDBJ whole genome shotgun (WGS) entry which is preliminary data.</text>
</comment>
<evidence type="ECO:0000313" key="1">
    <source>
        <dbReference type="EMBL" id="KAJ2890473.1"/>
    </source>
</evidence>
<feature type="non-terminal residue" evidence="1">
    <location>
        <position position="1"/>
    </location>
</feature>
<keyword evidence="1" id="KW-0808">Transferase</keyword>
<sequence>LPGVLTRDFIRQGVADELAELASSSRTALLEVESAKDVPTDSDSNDSVENGADNTFAETVSEPTDADSLARALAVIDAHALKPLHSVAASRSAPQVLFQDATSSSVVNGRRDLHEIIICQAQFLHDRLVTTDAANPDDGSAGNVLSRLQHLSQQLTGKSVTAEDMRVCAKDLSQLLASADGVTCYEMTQSGLVGSLASVLNKEPDVTCKAADGGDFGNVLAGQLLAQRTASEVDINTPTAFEVLVLRLHEALCFAENLKVCETHRLASGELGTPANMLTKQIRFSVVPASKEYMVALTEAAGSSQAAKEASATMDRMRQSFRAITVSVHAVAPFSVIEAYLRPRVSLFVGKRPRHSPQHSVQSASDLIADDTACDNERGTERRPQQAQVEPLPASAVASGSRHGMRRSGAGQVGKQHLRMLQMIAQSSGIDLHAAGLLGDHELSDSDDDDDDNSGSSSEALSISPQSRQYAEKQGKDEGTTCDKDRAGPSTATASDWRLVFKLVIGGTERAVESSDNIFQTIHSACQSSDTLRDTSPWTQTFQLQFHVEFGKQCPSSPPPLPLPSLPTHSAAAKQELSAVFGERSAAIIDVIKLLHDRLSRAGFGSRGADGLPAEIFANRKLAAKVTRQLDDPLLVVCSALPNWCHLLIRHAPFLVSFDARVAYLQATSFGYSRNISRWQTIAQREARNGSRPAPDTQVPLGRMQRQKVRISRNRMLDSALKVLDLYGSVSSVLEVEYFEEVGTGLGPTLEFYSTVSRCLQERSLSLWRETSNPDFAKPNDKELQPEY</sequence>
<protein>
    <submittedName>
        <fullName evidence="1">Ubiquitin fusion degradation protein 4</fullName>
        <ecNumber evidence="1">2.3.2.26</ecNumber>
    </submittedName>
</protein>
<evidence type="ECO:0000313" key="2">
    <source>
        <dbReference type="Proteomes" id="UP001139981"/>
    </source>
</evidence>
<reference evidence="1" key="1">
    <citation type="submission" date="2022-07" db="EMBL/GenBank/DDBJ databases">
        <title>Phylogenomic reconstructions and comparative analyses of Kickxellomycotina fungi.</title>
        <authorList>
            <person name="Reynolds N.K."/>
            <person name="Stajich J.E."/>
            <person name="Barry K."/>
            <person name="Grigoriev I.V."/>
            <person name="Crous P."/>
            <person name="Smith M.E."/>
        </authorList>
    </citation>
    <scope>NUCLEOTIDE SEQUENCE</scope>
    <source>
        <strain evidence="1">CBS 190363</strain>
    </source>
</reference>